<organism evidence="1 2">
    <name type="scientific">Euplotes crassus</name>
    <dbReference type="NCBI Taxonomy" id="5936"/>
    <lineage>
        <taxon>Eukaryota</taxon>
        <taxon>Sar</taxon>
        <taxon>Alveolata</taxon>
        <taxon>Ciliophora</taxon>
        <taxon>Intramacronucleata</taxon>
        <taxon>Spirotrichea</taxon>
        <taxon>Hypotrichia</taxon>
        <taxon>Euplotida</taxon>
        <taxon>Euplotidae</taxon>
        <taxon>Moneuplotes</taxon>
    </lineage>
</organism>
<dbReference type="EMBL" id="CAMPGE010004651">
    <property type="protein sequence ID" value="CAI2363500.1"/>
    <property type="molecule type" value="Genomic_DNA"/>
</dbReference>
<dbReference type="SUPFAM" id="SSF48371">
    <property type="entry name" value="ARM repeat"/>
    <property type="match status" value="1"/>
</dbReference>
<dbReference type="Gene3D" id="1.25.10.10">
    <property type="entry name" value="Leucine-rich Repeat Variant"/>
    <property type="match status" value="1"/>
</dbReference>
<gene>
    <name evidence="1" type="ORF">ECRASSUSDP1_LOCUS4836</name>
</gene>
<dbReference type="Proteomes" id="UP001295684">
    <property type="component" value="Unassembled WGS sequence"/>
</dbReference>
<dbReference type="AlphaFoldDB" id="A0AAD1U8V0"/>
<protein>
    <submittedName>
        <fullName evidence="1">Uncharacterized protein</fullName>
    </submittedName>
</protein>
<sequence>MEDGRSKQRVHKFMDVVLKNYLSQAEQFHVGLRKKRFLERTNLKRGIPYSVTKKSVMKGATTSKEMGFDIPTEIMKDFRSDAHIALKDAQEENLETVHQALTEMFDEVENHIFDGKVDDKGAESCYRIIFKTSLITLSCKDHLTNNLISDHIPEVIRLMDVFLNYPFNLKRVLFILFSFSYLKNCGDYFRDSRYNFPEIAKAILAEHQDLEIINTMHSILGNLAFEDTKTRDMLLDLKFTEHIAYIISEKGIDEKFESDMTCVISLYLNQEITDISYFQYFDCLLPFITKMLDSSDEATVNNALSIRFQLTKHSPRDSEFYEDLCNKEVISKIIEIGQRCNSCMKNCLLVLCHVCCVNDEAIEHMIEEGLEEILFEVAGTEYYAAKGAAYAVLFNLSLSTSEILDKLIKDREFIECPATVFDSLVKDVKSGVVRNQISSLKILANVFQTASLESVRYLINQGYLEDITTVFDKDNSNECILWGLVCVKVLFQRETYNKEFTTLFEGIEGFAKLEALSYIIRDNSLFQSIEKVLEFQDQDAKMGREDHLDIEIIS</sequence>
<comment type="caution">
    <text evidence="1">The sequence shown here is derived from an EMBL/GenBank/DDBJ whole genome shotgun (WGS) entry which is preliminary data.</text>
</comment>
<dbReference type="InterPro" id="IPR016024">
    <property type="entry name" value="ARM-type_fold"/>
</dbReference>
<evidence type="ECO:0000313" key="1">
    <source>
        <dbReference type="EMBL" id="CAI2363500.1"/>
    </source>
</evidence>
<reference evidence="1" key="1">
    <citation type="submission" date="2023-07" db="EMBL/GenBank/DDBJ databases">
        <authorList>
            <consortium name="AG Swart"/>
            <person name="Singh M."/>
            <person name="Singh A."/>
            <person name="Seah K."/>
            <person name="Emmerich C."/>
        </authorList>
    </citation>
    <scope>NUCLEOTIDE SEQUENCE</scope>
    <source>
        <strain evidence="1">DP1</strain>
    </source>
</reference>
<dbReference type="InterPro" id="IPR011989">
    <property type="entry name" value="ARM-like"/>
</dbReference>
<accession>A0AAD1U8V0</accession>
<keyword evidence="2" id="KW-1185">Reference proteome</keyword>
<evidence type="ECO:0000313" key="2">
    <source>
        <dbReference type="Proteomes" id="UP001295684"/>
    </source>
</evidence>
<name>A0AAD1U8V0_EUPCR</name>
<proteinExistence type="predicted"/>